<gene>
    <name evidence="1" type="ORF">BG011_001267</name>
</gene>
<dbReference type="PANTHER" id="PTHR17985:SF8">
    <property type="entry name" value="TRANSPORT AND GOLGI ORGANIZATION PROTEIN 2 HOMOLOG"/>
    <property type="match status" value="1"/>
</dbReference>
<protein>
    <recommendedName>
        <fullName evidence="3">DUF833-domain-containing protein</fullName>
    </recommendedName>
</protein>
<comment type="caution">
    <text evidence="1">The sequence shown here is derived from an EMBL/GenBank/DDBJ whole genome shotgun (WGS) entry which is preliminary data.</text>
</comment>
<reference evidence="1" key="1">
    <citation type="journal article" date="2020" name="Fungal Divers.">
        <title>Resolving the Mortierellaceae phylogeny through synthesis of multi-gene phylogenetics and phylogenomics.</title>
        <authorList>
            <person name="Vandepol N."/>
            <person name="Liber J."/>
            <person name="Desiro A."/>
            <person name="Na H."/>
            <person name="Kennedy M."/>
            <person name="Barry K."/>
            <person name="Grigoriev I.V."/>
            <person name="Miller A.N."/>
            <person name="O'Donnell K."/>
            <person name="Stajich J.E."/>
            <person name="Bonito G."/>
        </authorList>
    </citation>
    <scope>NUCLEOTIDE SEQUENCE</scope>
    <source>
        <strain evidence="1">KOD948</strain>
    </source>
</reference>
<organism evidence="1 2">
    <name type="scientific">Mortierella polycephala</name>
    <dbReference type="NCBI Taxonomy" id="41804"/>
    <lineage>
        <taxon>Eukaryota</taxon>
        <taxon>Fungi</taxon>
        <taxon>Fungi incertae sedis</taxon>
        <taxon>Mucoromycota</taxon>
        <taxon>Mortierellomycotina</taxon>
        <taxon>Mortierellomycetes</taxon>
        <taxon>Mortierellales</taxon>
        <taxon>Mortierellaceae</taxon>
        <taxon>Mortierella</taxon>
    </lineage>
</organism>
<dbReference type="AlphaFoldDB" id="A0A9P6PLJ2"/>
<sequence>MCILLWTLPNNNHPRFKFAFASNRDEILIRKTSQADFWDLDTVLKQATRASDDILSTSPQSSTPSRVGVISGVDLQPSNAVNYIIQERETAGSGEEKVTLTLSTKEVPGTWLGMTTHGDLVALTNYRETSDYIVETHPPKLSRGKVCGEYLVSMAEAHEDAEKNASDENATTAIADDRAEQWFKRRAAGWESEFEGLNLLV</sequence>
<keyword evidence="2" id="KW-1185">Reference proteome</keyword>
<feature type="non-terminal residue" evidence="1">
    <location>
        <position position="1"/>
    </location>
</feature>
<dbReference type="PANTHER" id="PTHR17985">
    <property type="entry name" value="SER/THR-RICH PROTEIN T10 IN DGCR REGION"/>
    <property type="match status" value="1"/>
</dbReference>
<evidence type="ECO:0000313" key="2">
    <source>
        <dbReference type="Proteomes" id="UP000726737"/>
    </source>
</evidence>
<evidence type="ECO:0008006" key="3">
    <source>
        <dbReference type="Google" id="ProtNLM"/>
    </source>
</evidence>
<dbReference type="OrthoDB" id="191601at2759"/>
<dbReference type="GO" id="GO:0009306">
    <property type="term" value="P:protein secretion"/>
    <property type="evidence" value="ECO:0007669"/>
    <property type="project" value="TreeGrafter"/>
</dbReference>
<name>A0A9P6PLJ2_9FUNG</name>
<dbReference type="GO" id="GO:0005794">
    <property type="term" value="C:Golgi apparatus"/>
    <property type="evidence" value="ECO:0007669"/>
    <property type="project" value="TreeGrafter"/>
</dbReference>
<dbReference type="InterPro" id="IPR008551">
    <property type="entry name" value="TANGO2"/>
</dbReference>
<evidence type="ECO:0000313" key="1">
    <source>
        <dbReference type="EMBL" id="KAG0247581.1"/>
    </source>
</evidence>
<proteinExistence type="predicted"/>
<dbReference type="GO" id="GO:0007030">
    <property type="term" value="P:Golgi organization"/>
    <property type="evidence" value="ECO:0007669"/>
    <property type="project" value="TreeGrafter"/>
</dbReference>
<dbReference type="Pfam" id="PF05742">
    <property type="entry name" value="TANGO2"/>
    <property type="match status" value="2"/>
</dbReference>
<accession>A0A9P6PLJ2</accession>
<dbReference type="EMBL" id="JAAAJA010001311">
    <property type="protein sequence ID" value="KAG0247581.1"/>
    <property type="molecule type" value="Genomic_DNA"/>
</dbReference>
<dbReference type="Proteomes" id="UP000726737">
    <property type="component" value="Unassembled WGS sequence"/>
</dbReference>